<accession>A0A6P8SHP3</accession>
<comment type="subcellular location">
    <subcellularLocation>
        <location evidence="1">Cytoplasm</location>
        <location evidence="1">Cytoskeleton</location>
        <location evidence="1">Cilium axoneme</location>
    </subcellularLocation>
</comment>
<feature type="compositionally biased region" description="Polar residues" evidence="6">
    <location>
        <begin position="1"/>
        <end position="13"/>
    </location>
</feature>
<dbReference type="GO" id="GO:0035082">
    <property type="term" value="P:axoneme assembly"/>
    <property type="evidence" value="ECO:0007669"/>
    <property type="project" value="InterPro"/>
</dbReference>
<proteinExistence type="inferred from homology"/>
<dbReference type="FunCoup" id="A0A6P8SHP3">
    <property type="interactions" value="277"/>
</dbReference>
<organism evidence="7 8">
    <name type="scientific">Geotrypetes seraphini</name>
    <name type="common">Gaboon caecilian</name>
    <name type="synonym">Caecilia seraphini</name>
    <dbReference type="NCBI Taxonomy" id="260995"/>
    <lineage>
        <taxon>Eukaryota</taxon>
        <taxon>Metazoa</taxon>
        <taxon>Chordata</taxon>
        <taxon>Craniata</taxon>
        <taxon>Vertebrata</taxon>
        <taxon>Euteleostomi</taxon>
        <taxon>Amphibia</taxon>
        <taxon>Gymnophiona</taxon>
        <taxon>Geotrypetes</taxon>
    </lineage>
</organism>
<dbReference type="PANTHER" id="PTHR20899:SF1">
    <property type="entry name" value="PIERCER OF MICROTUBULE WALL 1 PROTEIN"/>
    <property type="match status" value="1"/>
</dbReference>
<keyword evidence="2" id="KW-0963">Cytoplasm</keyword>
<evidence type="ECO:0000256" key="3">
    <source>
        <dbReference type="ARBA" id="ARBA00023212"/>
    </source>
</evidence>
<reference evidence="8" key="1">
    <citation type="submission" date="2025-08" db="UniProtKB">
        <authorList>
            <consortium name="RefSeq"/>
        </authorList>
    </citation>
    <scope>IDENTIFICATION</scope>
</reference>
<dbReference type="OrthoDB" id="546383at2759"/>
<evidence type="ECO:0000256" key="5">
    <source>
        <dbReference type="ARBA" id="ARBA00038014"/>
    </source>
</evidence>
<dbReference type="GO" id="GO:0005879">
    <property type="term" value="C:axonemal microtubule"/>
    <property type="evidence" value="ECO:0007669"/>
    <property type="project" value="InterPro"/>
</dbReference>
<name>A0A6P8SHP3_GEOSA</name>
<dbReference type="InterPro" id="IPR026507">
    <property type="entry name" value="PIRC1/2"/>
</dbReference>
<evidence type="ECO:0000256" key="1">
    <source>
        <dbReference type="ARBA" id="ARBA00004430"/>
    </source>
</evidence>
<evidence type="ECO:0000256" key="4">
    <source>
        <dbReference type="ARBA" id="ARBA00023273"/>
    </source>
</evidence>
<keyword evidence="7" id="KW-1185">Reference proteome</keyword>
<evidence type="ECO:0000313" key="7">
    <source>
        <dbReference type="Proteomes" id="UP000515159"/>
    </source>
</evidence>
<dbReference type="GeneID" id="117368536"/>
<keyword evidence="4" id="KW-0966">Cell projection</keyword>
<dbReference type="PANTHER" id="PTHR20899">
    <property type="entry name" value="PIERCE HOMOLOG"/>
    <property type="match status" value="1"/>
</dbReference>
<evidence type="ECO:0000256" key="2">
    <source>
        <dbReference type="ARBA" id="ARBA00022490"/>
    </source>
</evidence>
<dbReference type="KEGG" id="gsh:117368536"/>
<evidence type="ECO:0000256" key="6">
    <source>
        <dbReference type="SAM" id="MobiDB-lite"/>
    </source>
</evidence>
<evidence type="ECO:0000313" key="8">
    <source>
        <dbReference type="RefSeq" id="XP_033818164.1"/>
    </source>
</evidence>
<feature type="region of interest" description="Disordered" evidence="6">
    <location>
        <begin position="1"/>
        <end position="32"/>
    </location>
</feature>
<dbReference type="AlphaFoldDB" id="A0A6P8SHP3"/>
<gene>
    <name evidence="8" type="primary">C10H9orf116</name>
</gene>
<comment type="similarity">
    <text evidence="5">Belongs to the PIERCE1 family.</text>
</comment>
<protein>
    <submittedName>
        <fullName evidence="8">UPF0691 protein C9orf116 homolog isoform X1</fullName>
    </submittedName>
</protein>
<dbReference type="CTD" id="138162"/>
<dbReference type="InParanoid" id="A0A6P8SHP3"/>
<sequence length="135" mass="15779">MSQTPPREPQSSPKPELQREKTSDYYRVSQDLPARFNDPGSWYGGYRYIKTHPVFRTSNQTYGNRLPTVHEMPTCFNSLSSKFSTQLRTTGMYRNHGFNTIMERSDVTGTDNFITFYDRLNFHKSYNMNGPSFSH</sequence>
<keyword evidence="3" id="KW-0206">Cytoskeleton</keyword>
<dbReference type="Proteomes" id="UP000515159">
    <property type="component" value="Chromosome 10"/>
</dbReference>
<dbReference type="Pfam" id="PF14892">
    <property type="entry name" value="PIRC1_2"/>
    <property type="match status" value="1"/>
</dbReference>
<dbReference type="RefSeq" id="XP_033818164.1">
    <property type="nucleotide sequence ID" value="XM_033962273.1"/>
</dbReference>